<dbReference type="PANTHER" id="PTHR12770:SF31">
    <property type="entry name" value="RUS FAMILY MEMBER 1"/>
    <property type="match status" value="1"/>
</dbReference>
<name>A0AAN9V821_9ORTH</name>
<dbReference type="EMBL" id="JAZDUA010000666">
    <property type="protein sequence ID" value="KAK7790074.1"/>
    <property type="molecule type" value="Genomic_DNA"/>
</dbReference>
<gene>
    <name evidence="8" type="ORF">R5R35_012997</name>
</gene>
<proteinExistence type="inferred from homology"/>
<dbReference type="InterPro" id="IPR006968">
    <property type="entry name" value="RUS_fam"/>
</dbReference>
<comment type="subcellular location">
    <subcellularLocation>
        <location evidence="1">Membrane</location>
    </subcellularLocation>
</comment>
<dbReference type="Pfam" id="PF04884">
    <property type="entry name" value="UVB_sens_prot"/>
    <property type="match status" value="1"/>
</dbReference>
<dbReference type="Proteomes" id="UP001378592">
    <property type="component" value="Unassembled WGS sequence"/>
</dbReference>
<keyword evidence="3" id="KW-0812">Transmembrane</keyword>
<sequence>MDSEILFRERYGALGHETIYVKSPDQNVVVCLGSSDTLPRSLFYVFTASFREVFLPQGYPESVSADYLDYQIWDTVQAFCSSICGALTTQAIMKGVGVGDNVATPLGAAVMWIFKDGTGMVGRIVFAWWKGTFLDADCKKWRLFADFLNDIAMGIELFLPYFMEYSTQILCLSTSMKAIVGVAGGATRAAITQHQAIRDNMADVSAKDGSQETFVNLTASMLGILILSLCTEERYSWGLFITITILHLYANYKAVRSLRLLSLNPGRLILLLQTYLMKGVITCPEIINKEESVFLGSGLTDLDLCGHHVILGTSLKKILSSGVISAEDLNLLANLYRKRKYMLVADTKNKKIYVALQHKVQPVEIIEAYFHAVLLGICISLFSGSSLKTLQMDKKEVSCPLHRLETLMNKYNAGSKKAMRIPLEAVLATDDVISKEFSEFFTALRSIGWSTRNHQLGVDEWRSNWTSETHLHSKTL</sequence>
<dbReference type="GO" id="GO:0016020">
    <property type="term" value="C:membrane"/>
    <property type="evidence" value="ECO:0007669"/>
    <property type="project" value="UniProtKB-SubCell"/>
</dbReference>
<protein>
    <submittedName>
        <fullName evidence="8">Uncharacterized protein</fullName>
    </submittedName>
</protein>
<evidence type="ECO:0000313" key="8">
    <source>
        <dbReference type="EMBL" id="KAK7790074.1"/>
    </source>
</evidence>
<evidence type="ECO:0000256" key="4">
    <source>
        <dbReference type="ARBA" id="ARBA00022989"/>
    </source>
</evidence>
<evidence type="ECO:0000259" key="7">
    <source>
        <dbReference type="Pfam" id="PF24160"/>
    </source>
</evidence>
<accession>A0AAN9V821</accession>
<organism evidence="8 9">
    <name type="scientific">Gryllus longicercus</name>
    <dbReference type="NCBI Taxonomy" id="2509291"/>
    <lineage>
        <taxon>Eukaryota</taxon>
        <taxon>Metazoa</taxon>
        <taxon>Ecdysozoa</taxon>
        <taxon>Arthropoda</taxon>
        <taxon>Hexapoda</taxon>
        <taxon>Insecta</taxon>
        <taxon>Pterygota</taxon>
        <taxon>Neoptera</taxon>
        <taxon>Polyneoptera</taxon>
        <taxon>Orthoptera</taxon>
        <taxon>Ensifera</taxon>
        <taxon>Gryllidea</taxon>
        <taxon>Grylloidea</taxon>
        <taxon>Gryllidae</taxon>
        <taxon>Gryllinae</taxon>
        <taxon>Gryllus</taxon>
    </lineage>
</organism>
<evidence type="ECO:0000256" key="1">
    <source>
        <dbReference type="ARBA" id="ARBA00004370"/>
    </source>
</evidence>
<comment type="caution">
    <text evidence="8">The sequence shown here is derived from an EMBL/GenBank/DDBJ whole genome shotgun (WGS) entry which is preliminary data.</text>
</comment>
<keyword evidence="9" id="KW-1185">Reference proteome</keyword>
<dbReference type="InterPro" id="IPR055412">
    <property type="entry name" value="UVB_sens_C"/>
</dbReference>
<feature type="domain" description="Protein root UVB sensitive/RUS" evidence="6">
    <location>
        <begin position="47"/>
        <end position="278"/>
    </location>
</feature>
<dbReference type="InterPro" id="IPR054549">
    <property type="entry name" value="UVB_sens_RUS_dom"/>
</dbReference>
<keyword evidence="5" id="KW-0472">Membrane</keyword>
<dbReference type="Pfam" id="PF24160">
    <property type="entry name" value="UVB_sens_C"/>
    <property type="match status" value="1"/>
</dbReference>
<dbReference type="AlphaFoldDB" id="A0AAN9V821"/>
<evidence type="ECO:0000256" key="3">
    <source>
        <dbReference type="ARBA" id="ARBA00022692"/>
    </source>
</evidence>
<evidence type="ECO:0000256" key="5">
    <source>
        <dbReference type="ARBA" id="ARBA00023136"/>
    </source>
</evidence>
<keyword evidence="4" id="KW-1133">Transmembrane helix</keyword>
<evidence type="ECO:0000256" key="2">
    <source>
        <dbReference type="ARBA" id="ARBA00007558"/>
    </source>
</evidence>
<evidence type="ECO:0000313" key="9">
    <source>
        <dbReference type="Proteomes" id="UP001378592"/>
    </source>
</evidence>
<dbReference type="PANTHER" id="PTHR12770">
    <property type="entry name" value="RUS1 FAMILY PROTEIN C16ORF58"/>
    <property type="match status" value="1"/>
</dbReference>
<feature type="domain" description="Root UVB sensitive protein C-terminal" evidence="7">
    <location>
        <begin position="282"/>
        <end position="465"/>
    </location>
</feature>
<evidence type="ECO:0000259" key="6">
    <source>
        <dbReference type="Pfam" id="PF04884"/>
    </source>
</evidence>
<reference evidence="8 9" key="1">
    <citation type="submission" date="2024-03" db="EMBL/GenBank/DDBJ databases">
        <title>The genome assembly and annotation of the cricket Gryllus longicercus Weissman &amp; Gray.</title>
        <authorList>
            <person name="Szrajer S."/>
            <person name="Gray D."/>
            <person name="Ylla G."/>
        </authorList>
    </citation>
    <scope>NUCLEOTIDE SEQUENCE [LARGE SCALE GENOMIC DNA]</scope>
    <source>
        <strain evidence="8">DAG 2021-001</strain>
        <tissue evidence="8">Whole body minus gut</tissue>
    </source>
</reference>
<comment type="similarity">
    <text evidence="2">Belongs to the RUS1 family.</text>
</comment>